<proteinExistence type="predicted"/>
<dbReference type="EMBL" id="AP018827">
    <property type="protein sequence ID" value="BBF79530.1"/>
    <property type="molecule type" value="Genomic_DNA"/>
</dbReference>
<reference evidence="2" key="2">
    <citation type="journal article" date="2017" name="Plant Physiol. Biochem.">
        <title>Differential oxidative and antioxidative response of duckweed Lemna minor toward plant growth promoting/inhibiting bacteria.</title>
        <authorList>
            <person name="Ishizawa H."/>
            <person name="Kuroda M."/>
            <person name="Morikawa M."/>
            <person name="Ike M."/>
        </authorList>
    </citation>
    <scope>NUCLEOTIDE SEQUENCE [LARGE SCALE GENOMIC DNA]</scope>
    <source>
        <strain evidence="2">M6</strain>
    </source>
</reference>
<sequence>MKELTRKGFLARGLATGLTLMAAGVARAQKGPMLAYADGIKEGWWIGGWAKQTPAVPLEDQKPVEITMAAWNVFTFQTWQKLNGPDFKTLTLLVHGGPKGKQEVSLRLRLGDKAYESQVMLKGLKGKWVRYDVPLKDLKVKDGQFDTIELRNASGESLEPFYVNFVILQ</sequence>
<reference evidence="2" key="1">
    <citation type="journal article" date="2017" name="Biotechnol. Biofuels">
        <title>Evaluation of environmental bacterial communities as a factor affecting the growth of duckweed Lemna minor.</title>
        <authorList>
            <person name="Ishizawa H."/>
            <person name="Kuroda M."/>
            <person name="Morikawa M."/>
            <person name="Ike M."/>
        </authorList>
    </citation>
    <scope>NUCLEOTIDE SEQUENCE [LARGE SCALE GENOMIC DNA]</scope>
    <source>
        <strain evidence="2">M6</strain>
    </source>
</reference>
<dbReference type="InterPro" id="IPR006311">
    <property type="entry name" value="TAT_signal"/>
</dbReference>
<dbReference type="RefSeq" id="WP_126419532.1">
    <property type="nucleotide sequence ID" value="NZ_AP018827.1"/>
</dbReference>
<accession>A0A3G9FWU7</accession>
<dbReference type="OrthoDB" id="1491905at2"/>
<evidence type="ECO:0000313" key="1">
    <source>
        <dbReference type="EMBL" id="BBF79530.1"/>
    </source>
</evidence>
<evidence type="ECO:0000313" key="2">
    <source>
        <dbReference type="Proteomes" id="UP000278756"/>
    </source>
</evidence>
<organism evidence="1 2">
    <name type="scientific">Asticcacaulis excentricus</name>
    <dbReference type="NCBI Taxonomy" id="78587"/>
    <lineage>
        <taxon>Bacteria</taxon>
        <taxon>Pseudomonadati</taxon>
        <taxon>Pseudomonadota</taxon>
        <taxon>Alphaproteobacteria</taxon>
        <taxon>Caulobacterales</taxon>
        <taxon>Caulobacteraceae</taxon>
        <taxon>Asticcacaulis</taxon>
    </lineage>
</organism>
<protein>
    <submittedName>
        <fullName evidence="1">Uncharacterized protein</fullName>
    </submittedName>
</protein>
<dbReference type="PROSITE" id="PS51318">
    <property type="entry name" value="TAT"/>
    <property type="match status" value="1"/>
</dbReference>
<dbReference type="Proteomes" id="UP000278756">
    <property type="component" value="Chromosome 1"/>
</dbReference>
<gene>
    <name evidence="1" type="ORF">EM6_0097</name>
</gene>
<name>A0A3G9FWU7_9CAUL</name>
<dbReference type="AlphaFoldDB" id="A0A3G9FWU7"/>